<sequence>MASEPQCRPALLRLPHATAARPCAGPCWAEQTAARTGDSVIETTSSGIDADHPLLVWGGGAIGGTLAAYWARAGLPVRIVDIAVDHVRACSGSGLHVHGPVDDFVQRVDACTPDALRGRYSRIVLAVKAQATEAAAASLEPHLRKDGFVLSAQNGLNEIALSRILGADRVMGCFVNFGADWHGPGDILYGNRGAVVVGETDGSTRQRTRHMHALLKLFEPGAVLTDNIWGYLWGKLAYGSMLVATALTNESMSENFADPRRFRVFLELGREVMALAEARGVTPMGFDGFRPEAFQAGAPEANARAVIAALAAFNARTSKTHSGVWRDLAVRKRQTEVAGQYGVLLHVARDSGLKIPTLERLLVLIGDIESGRRAQGEATFEALMEVCV</sequence>
<evidence type="ECO:0000313" key="13">
    <source>
        <dbReference type="Proteomes" id="UP000288178"/>
    </source>
</evidence>
<comment type="pathway">
    <text evidence="1">Cofactor biosynthesis; (R)-pantothenate biosynthesis; (R)-pantoate from 3-methyl-2-oxobutanoate: step 2/2.</text>
</comment>
<keyword evidence="7" id="KW-0560">Oxidoreductase</keyword>
<feature type="domain" description="Ketopantoate reductase N-terminal" evidence="10">
    <location>
        <begin position="55"/>
        <end position="201"/>
    </location>
</feature>
<dbReference type="GO" id="GO:0005737">
    <property type="term" value="C:cytoplasm"/>
    <property type="evidence" value="ECO:0007669"/>
    <property type="project" value="TreeGrafter"/>
</dbReference>
<dbReference type="Pfam" id="PF08546">
    <property type="entry name" value="ApbA_C"/>
    <property type="match status" value="1"/>
</dbReference>
<evidence type="ECO:0000256" key="4">
    <source>
        <dbReference type="ARBA" id="ARBA00019465"/>
    </source>
</evidence>
<evidence type="ECO:0000256" key="9">
    <source>
        <dbReference type="ARBA" id="ARBA00048793"/>
    </source>
</evidence>
<dbReference type="Pfam" id="PF02558">
    <property type="entry name" value="ApbA"/>
    <property type="match status" value="1"/>
</dbReference>
<evidence type="ECO:0000256" key="7">
    <source>
        <dbReference type="ARBA" id="ARBA00023002"/>
    </source>
</evidence>
<dbReference type="Gene3D" id="3.40.50.720">
    <property type="entry name" value="NAD(P)-binding Rossmann-like Domain"/>
    <property type="match status" value="1"/>
</dbReference>
<dbReference type="PANTHER" id="PTHR43765:SF2">
    <property type="entry name" value="2-DEHYDROPANTOATE 2-REDUCTASE"/>
    <property type="match status" value="1"/>
</dbReference>
<gene>
    <name evidence="12" type="ORF">ENE75_10560</name>
</gene>
<dbReference type="UniPathway" id="UPA00028">
    <property type="reaction ID" value="UER00004"/>
</dbReference>
<dbReference type="GO" id="GO:0008677">
    <property type="term" value="F:2-dehydropantoate 2-reductase activity"/>
    <property type="evidence" value="ECO:0007669"/>
    <property type="project" value="UniProtKB-EC"/>
</dbReference>
<evidence type="ECO:0000256" key="6">
    <source>
        <dbReference type="ARBA" id="ARBA00022857"/>
    </source>
</evidence>
<dbReference type="OrthoDB" id="9796561at2"/>
<accession>A0A437JVF5</accession>
<evidence type="ECO:0000256" key="5">
    <source>
        <dbReference type="ARBA" id="ARBA00022655"/>
    </source>
</evidence>
<evidence type="ECO:0000256" key="2">
    <source>
        <dbReference type="ARBA" id="ARBA00007870"/>
    </source>
</evidence>
<dbReference type="InterPro" id="IPR013752">
    <property type="entry name" value="KPA_reductase"/>
</dbReference>
<dbReference type="Proteomes" id="UP000288178">
    <property type="component" value="Unassembled WGS sequence"/>
</dbReference>
<evidence type="ECO:0000256" key="8">
    <source>
        <dbReference type="ARBA" id="ARBA00032024"/>
    </source>
</evidence>
<evidence type="ECO:0000259" key="11">
    <source>
        <dbReference type="Pfam" id="PF08546"/>
    </source>
</evidence>
<name>A0A437JVF5_9BURK</name>
<proteinExistence type="inferred from homology"/>
<dbReference type="PANTHER" id="PTHR43765">
    <property type="entry name" value="2-DEHYDROPANTOATE 2-REDUCTASE-RELATED"/>
    <property type="match status" value="1"/>
</dbReference>
<dbReference type="InterPro" id="IPR013328">
    <property type="entry name" value="6PGD_dom2"/>
</dbReference>
<keyword evidence="6" id="KW-0521">NADP</keyword>
<dbReference type="EMBL" id="SACT01000003">
    <property type="protein sequence ID" value="RVT51280.1"/>
    <property type="molecule type" value="Genomic_DNA"/>
</dbReference>
<dbReference type="InterPro" id="IPR013332">
    <property type="entry name" value="KPR_N"/>
</dbReference>
<keyword evidence="5" id="KW-0566">Pantothenate biosynthesis</keyword>
<comment type="caution">
    <text evidence="12">The sequence shown here is derived from an EMBL/GenBank/DDBJ whole genome shotgun (WGS) entry which is preliminary data.</text>
</comment>
<dbReference type="InterPro" id="IPR050838">
    <property type="entry name" value="Ketopantoate_reductase"/>
</dbReference>
<dbReference type="GO" id="GO:0050661">
    <property type="term" value="F:NADP binding"/>
    <property type="evidence" value="ECO:0007669"/>
    <property type="project" value="TreeGrafter"/>
</dbReference>
<dbReference type="Gene3D" id="1.10.1040.10">
    <property type="entry name" value="N-(1-d-carboxylethyl)-l-norvaline Dehydrogenase, domain 2"/>
    <property type="match status" value="1"/>
</dbReference>
<keyword evidence="13" id="KW-1185">Reference proteome</keyword>
<protein>
    <recommendedName>
        <fullName evidence="4">2-dehydropantoate 2-reductase</fullName>
        <ecNumber evidence="3">1.1.1.169</ecNumber>
    </recommendedName>
    <alternativeName>
        <fullName evidence="8">Ketopantoate reductase</fullName>
    </alternativeName>
</protein>
<dbReference type="AlphaFoldDB" id="A0A437JVF5"/>
<dbReference type="GO" id="GO:0015940">
    <property type="term" value="P:pantothenate biosynthetic process"/>
    <property type="evidence" value="ECO:0007669"/>
    <property type="project" value="UniProtKB-UniPathway"/>
</dbReference>
<organism evidence="12 13">
    <name type="scientific">Rubrivivax albus</name>
    <dbReference type="NCBI Taxonomy" id="2499835"/>
    <lineage>
        <taxon>Bacteria</taxon>
        <taxon>Pseudomonadati</taxon>
        <taxon>Pseudomonadota</taxon>
        <taxon>Betaproteobacteria</taxon>
        <taxon>Burkholderiales</taxon>
        <taxon>Sphaerotilaceae</taxon>
        <taxon>Rubrivivax</taxon>
    </lineage>
</organism>
<evidence type="ECO:0000256" key="3">
    <source>
        <dbReference type="ARBA" id="ARBA00013014"/>
    </source>
</evidence>
<dbReference type="InterPro" id="IPR008927">
    <property type="entry name" value="6-PGluconate_DH-like_C_sf"/>
</dbReference>
<dbReference type="SUPFAM" id="SSF48179">
    <property type="entry name" value="6-phosphogluconate dehydrogenase C-terminal domain-like"/>
    <property type="match status" value="1"/>
</dbReference>
<feature type="domain" description="Ketopantoate reductase C-terminal" evidence="11">
    <location>
        <begin position="227"/>
        <end position="368"/>
    </location>
</feature>
<comment type="similarity">
    <text evidence="2">Belongs to the ketopantoate reductase family.</text>
</comment>
<comment type="catalytic activity">
    <reaction evidence="9">
        <text>(R)-pantoate + NADP(+) = 2-dehydropantoate + NADPH + H(+)</text>
        <dbReference type="Rhea" id="RHEA:16233"/>
        <dbReference type="ChEBI" id="CHEBI:11561"/>
        <dbReference type="ChEBI" id="CHEBI:15378"/>
        <dbReference type="ChEBI" id="CHEBI:15980"/>
        <dbReference type="ChEBI" id="CHEBI:57783"/>
        <dbReference type="ChEBI" id="CHEBI:58349"/>
        <dbReference type="EC" id="1.1.1.169"/>
    </reaction>
</comment>
<dbReference type="SUPFAM" id="SSF51735">
    <property type="entry name" value="NAD(P)-binding Rossmann-fold domains"/>
    <property type="match status" value="1"/>
</dbReference>
<reference evidence="12 13" key="1">
    <citation type="submission" date="2019-01" db="EMBL/GenBank/DDBJ databases">
        <authorList>
            <person name="Chen W.-M."/>
        </authorList>
    </citation>
    <scope>NUCLEOTIDE SEQUENCE [LARGE SCALE GENOMIC DNA]</scope>
    <source>
        <strain evidence="12 13">ICH-3</strain>
    </source>
</reference>
<dbReference type="InterPro" id="IPR036291">
    <property type="entry name" value="NAD(P)-bd_dom_sf"/>
</dbReference>
<evidence type="ECO:0000259" key="10">
    <source>
        <dbReference type="Pfam" id="PF02558"/>
    </source>
</evidence>
<evidence type="ECO:0000313" key="12">
    <source>
        <dbReference type="EMBL" id="RVT51280.1"/>
    </source>
</evidence>
<dbReference type="EC" id="1.1.1.169" evidence="3"/>
<evidence type="ECO:0000256" key="1">
    <source>
        <dbReference type="ARBA" id="ARBA00004994"/>
    </source>
</evidence>